<feature type="compositionally biased region" description="Polar residues" evidence="2">
    <location>
        <begin position="334"/>
        <end position="360"/>
    </location>
</feature>
<name>A0A316VIH2_9BASI</name>
<evidence type="ECO:0000313" key="4">
    <source>
        <dbReference type="Proteomes" id="UP000245771"/>
    </source>
</evidence>
<evidence type="ECO:0000256" key="2">
    <source>
        <dbReference type="SAM" id="MobiDB-lite"/>
    </source>
</evidence>
<keyword evidence="1" id="KW-0175">Coiled coil</keyword>
<dbReference type="OrthoDB" id="5599269at2759"/>
<dbReference type="RefSeq" id="XP_025357759.1">
    <property type="nucleotide sequence ID" value="XM_025500272.1"/>
</dbReference>
<dbReference type="GO" id="GO:0036286">
    <property type="term" value="C:eisosome filament"/>
    <property type="evidence" value="ECO:0007669"/>
    <property type="project" value="TreeGrafter"/>
</dbReference>
<evidence type="ECO:0008006" key="5">
    <source>
        <dbReference type="Google" id="ProtNLM"/>
    </source>
</evidence>
<evidence type="ECO:0000256" key="1">
    <source>
        <dbReference type="SAM" id="Coils"/>
    </source>
</evidence>
<dbReference type="GO" id="GO:0005886">
    <property type="term" value="C:plasma membrane"/>
    <property type="evidence" value="ECO:0007669"/>
    <property type="project" value="TreeGrafter"/>
</dbReference>
<dbReference type="AlphaFoldDB" id="A0A316VIH2"/>
<feature type="compositionally biased region" description="Basic and acidic residues" evidence="2">
    <location>
        <begin position="315"/>
        <end position="327"/>
    </location>
</feature>
<dbReference type="GO" id="GO:0008289">
    <property type="term" value="F:lipid binding"/>
    <property type="evidence" value="ECO:0007669"/>
    <property type="project" value="TreeGrafter"/>
</dbReference>
<feature type="compositionally biased region" description="Low complexity" evidence="2">
    <location>
        <begin position="367"/>
        <end position="383"/>
    </location>
</feature>
<dbReference type="GO" id="GO:0006897">
    <property type="term" value="P:endocytosis"/>
    <property type="evidence" value="ECO:0007669"/>
    <property type="project" value="TreeGrafter"/>
</dbReference>
<dbReference type="EMBL" id="KZ819602">
    <property type="protein sequence ID" value="PWN37457.1"/>
    <property type="molecule type" value="Genomic_DNA"/>
</dbReference>
<reference evidence="3 4" key="1">
    <citation type="journal article" date="2018" name="Mol. Biol. Evol.">
        <title>Broad Genomic Sampling Reveals a Smut Pathogenic Ancestry of the Fungal Clade Ustilaginomycotina.</title>
        <authorList>
            <person name="Kijpornyongpan T."/>
            <person name="Mondo S.J."/>
            <person name="Barry K."/>
            <person name="Sandor L."/>
            <person name="Lee J."/>
            <person name="Lipzen A."/>
            <person name="Pangilinan J."/>
            <person name="LaButti K."/>
            <person name="Hainaut M."/>
            <person name="Henrissat B."/>
            <person name="Grigoriev I.V."/>
            <person name="Spatafora J.W."/>
            <person name="Aime M.C."/>
        </authorList>
    </citation>
    <scope>NUCLEOTIDE SEQUENCE [LARGE SCALE GENOMIC DNA]</scope>
    <source>
        <strain evidence="3 4">MCA 3882</strain>
    </source>
</reference>
<dbReference type="Pfam" id="PF13805">
    <property type="entry name" value="Pil1"/>
    <property type="match status" value="1"/>
</dbReference>
<accession>A0A316VIH2</accession>
<dbReference type="PANTHER" id="PTHR31962:SF1">
    <property type="entry name" value="SPHINGOLIPID LONG CHAIN BASE-RESPONSIVE PROTEIN PIL1"/>
    <property type="match status" value="1"/>
</dbReference>
<feature type="coiled-coil region" evidence="1">
    <location>
        <begin position="182"/>
        <end position="209"/>
    </location>
</feature>
<organism evidence="3 4">
    <name type="scientific">Meira miltonrushii</name>
    <dbReference type="NCBI Taxonomy" id="1280837"/>
    <lineage>
        <taxon>Eukaryota</taxon>
        <taxon>Fungi</taxon>
        <taxon>Dikarya</taxon>
        <taxon>Basidiomycota</taxon>
        <taxon>Ustilaginomycotina</taxon>
        <taxon>Exobasidiomycetes</taxon>
        <taxon>Exobasidiales</taxon>
        <taxon>Brachybasidiaceae</taxon>
        <taxon>Meira</taxon>
    </lineage>
</organism>
<keyword evidence="4" id="KW-1185">Reference proteome</keyword>
<gene>
    <name evidence="3" type="ORF">FA14DRAFT_170299</name>
</gene>
<dbReference type="InterPro" id="IPR027267">
    <property type="entry name" value="AH/BAR_dom_sf"/>
</dbReference>
<feature type="region of interest" description="Disordered" evidence="2">
    <location>
        <begin position="314"/>
        <end position="485"/>
    </location>
</feature>
<evidence type="ECO:0000313" key="3">
    <source>
        <dbReference type="EMBL" id="PWN37457.1"/>
    </source>
</evidence>
<dbReference type="Gene3D" id="1.20.1270.60">
    <property type="entry name" value="Arfaptin homology (AH) domain/BAR domain"/>
    <property type="match status" value="1"/>
</dbReference>
<dbReference type="GO" id="GO:0070941">
    <property type="term" value="P:eisosome assembly"/>
    <property type="evidence" value="ECO:0007669"/>
    <property type="project" value="TreeGrafter"/>
</dbReference>
<proteinExistence type="predicted"/>
<dbReference type="Proteomes" id="UP000245771">
    <property type="component" value="Unassembled WGS sequence"/>
</dbReference>
<dbReference type="GeneID" id="37022053"/>
<dbReference type="STRING" id="1280837.A0A316VIH2"/>
<protein>
    <recommendedName>
        <fullName evidence="5">Sphingolipid long chain base-responsive protein LSP1</fullName>
    </recommendedName>
</protein>
<dbReference type="PANTHER" id="PTHR31962">
    <property type="entry name" value="SPHINGOLIPID LONG CHAIN BASE-RESPONSIVE PROTEIN PIL1"/>
    <property type="match status" value="1"/>
</dbReference>
<dbReference type="InParanoid" id="A0A316VIH2"/>
<sequence>MKQSTMALSTTDGFLANLHAIFHCHAFRNPKPISISNSSFMPHLLRHGIASIDPRFEQNRSFHQLSGHLKSTRIEHEAVGRQTKGMATATYKWGQDQLAEKREDSAGDAALADVTDRLAYMLSMIGELHNEHAQRVEDSRADLKRIQKLEMELAPRRQQRIKIHKELYSLIPERAIPNSEKIAPLEEQLKTLELEDKEKEEELGRLKREAVRSSYDAHFDSIIELGEKMAVVSRYGKLLLEQLPVYAPPFPTPRHHSRLPEEAVWKNETQVAAIRAAVGPAVKDHKPDYTLPYVPITKDASTLSRRDTVSFAESNKTELADMLHEDETTTTTTDSHPAGSSTLQQSTDDTVSQSVYSRQSFVGAAAPLSPLPEGGSLPPNLNLEPTVLPDRRPSQSGLRPEVHSPSAPPRSVHDEQYSTATDAPPEYGSSPHNAAIADGGPTFAETGSPISSTDPGPITGVLSPRPKGAERKPMPALPSDNKHVE</sequence>
<dbReference type="InterPro" id="IPR028245">
    <property type="entry name" value="PIL1/LSP1"/>
</dbReference>